<dbReference type="RefSeq" id="WP_024008957.1">
    <property type="nucleotide sequence ID" value="NZ_CP056165.1"/>
</dbReference>
<dbReference type="Proteomes" id="UP000512146">
    <property type="component" value="Chromosome"/>
</dbReference>
<keyword evidence="1" id="KW-0472">Membrane</keyword>
<evidence type="ECO:0000313" key="3">
    <source>
        <dbReference type="Proteomes" id="UP000512146"/>
    </source>
</evidence>
<dbReference type="AlphaFoldDB" id="A0A7L6L6Y8"/>
<organism evidence="2 3">
    <name type="scientific">Escherichia marmotae</name>
    <dbReference type="NCBI Taxonomy" id="1499973"/>
    <lineage>
        <taxon>Bacteria</taxon>
        <taxon>Pseudomonadati</taxon>
        <taxon>Pseudomonadota</taxon>
        <taxon>Gammaproteobacteria</taxon>
        <taxon>Enterobacterales</taxon>
        <taxon>Enterobacteriaceae</taxon>
        <taxon>Escherichia</taxon>
    </lineage>
</organism>
<reference evidence="2 3" key="1">
    <citation type="submission" date="2020-06" db="EMBL/GenBank/DDBJ databases">
        <title>REHAB project genomes.</title>
        <authorList>
            <person name="Shaw L.P."/>
        </authorList>
    </citation>
    <scope>NUCLEOTIDE SEQUENCE [LARGE SCALE GENOMIC DNA]</scope>
    <source>
        <strain evidence="2 3">RHBSTW-00777</strain>
    </source>
</reference>
<gene>
    <name evidence="2" type="ORF">HV276_07760</name>
</gene>
<sequence>MKKYIVKKIINVIFPEFSNKITWALVITGLSIIALPIPYYLMALNFIIDIYNKKFNADIDIIKIDNGNPSTMVAITLIALGLTYNLLSKVPEWFFDSIKIKENREKKERQRNSDINLYKEFIKLLPPDSNSIDFLKSHDFGNRFHDSNLKDMTTYCHEWGKAIHHFHDNEIEIKSNELHKELTNFNYFLACNSGYLGSSEFISMLSDREIALLSLPPEKIETIKKANGCATKIYNMYCEFILLCKKNLSI</sequence>
<evidence type="ECO:0000256" key="1">
    <source>
        <dbReference type="SAM" id="Phobius"/>
    </source>
</evidence>
<evidence type="ECO:0000313" key="2">
    <source>
        <dbReference type="EMBL" id="QLX29614.1"/>
    </source>
</evidence>
<accession>A0A7L6L6Y8</accession>
<proteinExistence type="predicted"/>
<keyword evidence="1" id="KW-0812">Transmembrane</keyword>
<feature type="transmembrane region" description="Helical" evidence="1">
    <location>
        <begin position="21"/>
        <end position="48"/>
    </location>
</feature>
<dbReference type="EMBL" id="CP056165">
    <property type="protein sequence ID" value="QLX29614.1"/>
    <property type="molecule type" value="Genomic_DNA"/>
</dbReference>
<keyword evidence="1" id="KW-1133">Transmembrane helix</keyword>
<protein>
    <submittedName>
        <fullName evidence="2">Uncharacterized protein</fullName>
    </submittedName>
</protein>
<name>A0A7L6L6Y8_9ESCH</name>